<evidence type="ECO:0000313" key="5">
    <source>
        <dbReference type="EMBL" id="THD72982.1"/>
    </source>
</evidence>
<dbReference type="Proteomes" id="UP000306113">
    <property type="component" value="Unassembled WGS sequence"/>
</dbReference>
<dbReference type="InterPro" id="IPR008920">
    <property type="entry name" value="TF_FadR/GntR_C"/>
</dbReference>
<dbReference type="PANTHER" id="PTHR43537">
    <property type="entry name" value="TRANSCRIPTIONAL REGULATOR, GNTR FAMILY"/>
    <property type="match status" value="1"/>
</dbReference>
<keyword evidence="3" id="KW-0804">Transcription</keyword>
<feature type="domain" description="HTH gntR-type" evidence="4">
    <location>
        <begin position="94"/>
        <end position="161"/>
    </location>
</feature>
<dbReference type="SMART" id="SM00345">
    <property type="entry name" value="HTH_GNTR"/>
    <property type="match status" value="1"/>
</dbReference>
<dbReference type="InterPro" id="IPR000524">
    <property type="entry name" value="Tscrpt_reg_HTH_GntR"/>
</dbReference>
<dbReference type="Pfam" id="PF00392">
    <property type="entry name" value="GntR"/>
    <property type="match status" value="1"/>
</dbReference>
<dbReference type="Pfam" id="PF07729">
    <property type="entry name" value="FCD"/>
    <property type="match status" value="1"/>
</dbReference>
<evidence type="ECO:0000259" key="4">
    <source>
        <dbReference type="PROSITE" id="PS50949"/>
    </source>
</evidence>
<dbReference type="SMART" id="SM00895">
    <property type="entry name" value="FCD"/>
    <property type="match status" value="1"/>
</dbReference>
<dbReference type="CDD" id="cd07377">
    <property type="entry name" value="WHTH_GntR"/>
    <property type="match status" value="1"/>
</dbReference>
<comment type="caution">
    <text evidence="5">The sequence shown here is derived from an EMBL/GenBank/DDBJ whole genome shotgun (WGS) entry which is preliminary data.</text>
</comment>
<proteinExistence type="predicted"/>
<organism evidence="5 6">
    <name type="scientific">Thalassobius vesicularis</name>
    <dbReference type="NCBI Taxonomy" id="1294297"/>
    <lineage>
        <taxon>Bacteria</taxon>
        <taxon>Pseudomonadati</taxon>
        <taxon>Pseudomonadota</taxon>
        <taxon>Alphaproteobacteria</taxon>
        <taxon>Rhodobacterales</taxon>
        <taxon>Roseobacteraceae</taxon>
        <taxon>Thalassovita</taxon>
    </lineage>
</organism>
<reference evidence="5 6" key="1">
    <citation type="submission" date="2019-04" db="EMBL/GenBank/DDBJ databases">
        <title>Draft genome sequence of Youngimonas vesicularis.</title>
        <authorList>
            <person name="Hameed A."/>
        </authorList>
    </citation>
    <scope>NUCLEOTIDE SEQUENCE [LARGE SCALE GENOMIC DNA]</scope>
    <source>
        <strain evidence="5 6">CC-AMW-E</strain>
    </source>
</reference>
<dbReference type="PROSITE" id="PS50949">
    <property type="entry name" value="HTH_GNTR"/>
    <property type="match status" value="1"/>
</dbReference>
<dbReference type="AlphaFoldDB" id="A0A4S3M7Y8"/>
<dbReference type="Gene3D" id="1.20.120.530">
    <property type="entry name" value="GntR ligand-binding domain-like"/>
    <property type="match status" value="1"/>
</dbReference>
<sequence>MMRRSPACPWPISLIGSRSTYRSHTCRNTGAGSLGPLVILLLLANRGYLARTPPPRQARVLALHHQRYGLPKTGQYRRIVERIRRTTIMTAPKISSSDTVARDIVRGLYEGRFVPGQRLVEPDLVARYGVSRSTVREAIKKLTAQGIAESHLNRGARIRQLGRVDAMNILLIIQQLVGLAARQAAERIHEPGNREQLTEVLEPLMRASPALDKFEFARLRNRFHRTLARLGGNAELESILANMNVHMFGHRLEISLEQRRESYRKISVAVLSGNGAVAETEARAYVRRSIDALDTLHLED</sequence>
<keyword evidence="2" id="KW-0238">DNA-binding</keyword>
<keyword evidence="1" id="KW-0805">Transcription regulation</keyword>
<dbReference type="InterPro" id="IPR036390">
    <property type="entry name" value="WH_DNA-bd_sf"/>
</dbReference>
<dbReference type="SUPFAM" id="SSF46785">
    <property type="entry name" value="Winged helix' DNA-binding domain"/>
    <property type="match status" value="1"/>
</dbReference>
<dbReference type="EMBL" id="SSMD01000006">
    <property type="protein sequence ID" value="THD72982.1"/>
    <property type="molecule type" value="Genomic_DNA"/>
</dbReference>
<dbReference type="GO" id="GO:0003677">
    <property type="term" value="F:DNA binding"/>
    <property type="evidence" value="ECO:0007669"/>
    <property type="project" value="UniProtKB-KW"/>
</dbReference>
<evidence type="ECO:0000256" key="1">
    <source>
        <dbReference type="ARBA" id="ARBA00023015"/>
    </source>
</evidence>
<evidence type="ECO:0000256" key="2">
    <source>
        <dbReference type="ARBA" id="ARBA00023125"/>
    </source>
</evidence>
<dbReference type="PRINTS" id="PR00035">
    <property type="entry name" value="HTHGNTR"/>
</dbReference>
<dbReference type="InterPro" id="IPR011711">
    <property type="entry name" value="GntR_C"/>
</dbReference>
<name>A0A4S3M7Y8_9RHOB</name>
<dbReference type="Gene3D" id="1.10.10.10">
    <property type="entry name" value="Winged helix-like DNA-binding domain superfamily/Winged helix DNA-binding domain"/>
    <property type="match status" value="1"/>
</dbReference>
<dbReference type="OrthoDB" id="7846328at2"/>
<accession>A0A4S3M7Y8</accession>
<keyword evidence="6" id="KW-1185">Reference proteome</keyword>
<dbReference type="SUPFAM" id="SSF48008">
    <property type="entry name" value="GntR ligand-binding domain-like"/>
    <property type="match status" value="1"/>
</dbReference>
<gene>
    <name evidence="5" type="ORF">E7681_13760</name>
</gene>
<dbReference type="PANTHER" id="PTHR43537:SF24">
    <property type="entry name" value="GLUCONATE OPERON TRANSCRIPTIONAL REPRESSOR"/>
    <property type="match status" value="1"/>
</dbReference>
<dbReference type="GO" id="GO:0003700">
    <property type="term" value="F:DNA-binding transcription factor activity"/>
    <property type="evidence" value="ECO:0007669"/>
    <property type="project" value="InterPro"/>
</dbReference>
<protein>
    <submittedName>
        <fullName evidence="5">GntR family transcriptional regulator</fullName>
    </submittedName>
</protein>
<evidence type="ECO:0000313" key="6">
    <source>
        <dbReference type="Proteomes" id="UP000306113"/>
    </source>
</evidence>
<evidence type="ECO:0000256" key="3">
    <source>
        <dbReference type="ARBA" id="ARBA00023163"/>
    </source>
</evidence>
<dbReference type="InterPro" id="IPR036388">
    <property type="entry name" value="WH-like_DNA-bd_sf"/>
</dbReference>